<reference evidence="3" key="3">
    <citation type="submission" date="2025-09" db="UniProtKB">
        <authorList>
            <consortium name="Ensembl"/>
        </authorList>
    </citation>
    <scope>IDENTIFICATION</scope>
</reference>
<dbReference type="Gene3D" id="2.60.40.10">
    <property type="entry name" value="Immunoglobulins"/>
    <property type="match status" value="1"/>
</dbReference>
<feature type="domain" description="Ig-like" evidence="2">
    <location>
        <begin position="18"/>
        <end position="98"/>
    </location>
</feature>
<name>A0AAY4DHB8_9TELE</name>
<dbReference type="InterPro" id="IPR013783">
    <property type="entry name" value="Ig-like_fold"/>
</dbReference>
<dbReference type="AlphaFoldDB" id="A0AAY4DHB8"/>
<evidence type="ECO:0000259" key="2">
    <source>
        <dbReference type="PROSITE" id="PS50835"/>
    </source>
</evidence>
<dbReference type="Ensembl" id="ENSDCDT00010055024.1">
    <property type="protein sequence ID" value="ENSDCDP00010044905.1"/>
    <property type="gene ID" value="ENSDCDG00010027715.1"/>
</dbReference>
<dbReference type="PROSITE" id="PS50835">
    <property type="entry name" value="IG_LIKE"/>
    <property type="match status" value="1"/>
</dbReference>
<dbReference type="InterPro" id="IPR050380">
    <property type="entry name" value="Immune_Resp_Modulators"/>
</dbReference>
<dbReference type="Proteomes" id="UP000694580">
    <property type="component" value="Chromosome 2"/>
</dbReference>
<keyword evidence="1" id="KW-0393">Immunoglobulin domain</keyword>
<dbReference type="InterPro" id="IPR036179">
    <property type="entry name" value="Ig-like_dom_sf"/>
</dbReference>
<dbReference type="Pfam" id="PF07654">
    <property type="entry name" value="C1-set"/>
    <property type="match status" value="1"/>
</dbReference>
<dbReference type="SMART" id="SM00407">
    <property type="entry name" value="IGc1"/>
    <property type="match status" value="1"/>
</dbReference>
<evidence type="ECO:0000256" key="1">
    <source>
        <dbReference type="ARBA" id="ARBA00023319"/>
    </source>
</evidence>
<dbReference type="InterPro" id="IPR007110">
    <property type="entry name" value="Ig-like_dom"/>
</dbReference>
<sequence>RKQSIVCVTVELNCSWKNDVYVLQCEAKGFTPPQIFFSWKWAGEVVEPLRPPSDISHTAEGLYQAVSNLTITPAIKDRNVTVSCMVLHIGLRRPLKVEFQPSFVSE</sequence>
<accession>A0AAY4DHB8</accession>
<dbReference type="InterPro" id="IPR003597">
    <property type="entry name" value="Ig_C1-set"/>
</dbReference>
<keyword evidence="4" id="KW-1185">Reference proteome</keyword>
<organism evidence="3 4">
    <name type="scientific">Denticeps clupeoides</name>
    <name type="common">denticle herring</name>
    <dbReference type="NCBI Taxonomy" id="299321"/>
    <lineage>
        <taxon>Eukaryota</taxon>
        <taxon>Metazoa</taxon>
        <taxon>Chordata</taxon>
        <taxon>Craniata</taxon>
        <taxon>Vertebrata</taxon>
        <taxon>Euteleostomi</taxon>
        <taxon>Actinopterygii</taxon>
        <taxon>Neopterygii</taxon>
        <taxon>Teleostei</taxon>
        <taxon>Clupei</taxon>
        <taxon>Clupeiformes</taxon>
        <taxon>Denticipitoidei</taxon>
        <taxon>Denticipitidae</taxon>
        <taxon>Denticeps</taxon>
    </lineage>
</organism>
<dbReference type="PANTHER" id="PTHR23411">
    <property type="entry name" value="TAPASIN"/>
    <property type="match status" value="1"/>
</dbReference>
<evidence type="ECO:0000313" key="3">
    <source>
        <dbReference type="Ensembl" id="ENSDCDP00010044905.1"/>
    </source>
</evidence>
<reference evidence="3 4" key="1">
    <citation type="submission" date="2020-06" db="EMBL/GenBank/DDBJ databases">
        <authorList>
            <consortium name="Wellcome Sanger Institute Data Sharing"/>
        </authorList>
    </citation>
    <scope>NUCLEOTIDE SEQUENCE [LARGE SCALE GENOMIC DNA]</scope>
</reference>
<reference evidence="3" key="2">
    <citation type="submission" date="2025-08" db="UniProtKB">
        <authorList>
            <consortium name="Ensembl"/>
        </authorList>
    </citation>
    <scope>IDENTIFICATION</scope>
</reference>
<protein>
    <recommendedName>
        <fullName evidence="2">Ig-like domain-containing protein</fullName>
    </recommendedName>
</protein>
<dbReference type="SUPFAM" id="SSF48726">
    <property type="entry name" value="Immunoglobulin"/>
    <property type="match status" value="1"/>
</dbReference>
<proteinExistence type="predicted"/>
<evidence type="ECO:0000313" key="4">
    <source>
        <dbReference type="Proteomes" id="UP000694580"/>
    </source>
</evidence>
<dbReference type="CDD" id="cd00098">
    <property type="entry name" value="IgC1"/>
    <property type="match status" value="1"/>
</dbReference>